<keyword evidence="1" id="KW-1133">Transmembrane helix</keyword>
<feature type="transmembrane region" description="Helical" evidence="1">
    <location>
        <begin position="66"/>
        <end position="85"/>
    </location>
</feature>
<evidence type="ECO:0000313" key="3">
    <source>
        <dbReference type="Proteomes" id="UP000285190"/>
    </source>
</evidence>
<dbReference type="EMBL" id="QYUN01000002">
    <property type="protein sequence ID" value="RJG07948.1"/>
    <property type="molecule type" value="Genomic_DNA"/>
</dbReference>
<keyword evidence="3" id="KW-1185">Reference proteome</keyword>
<keyword evidence="1" id="KW-0472">Membrane</keyword>
<dbReference type="InterPro" id="IPR052712">
    <property type="entry name" value="Acid_resist_chaperone_HdeD"/>
</dbReference>
<reference evidence="2 3" key="1">
    <citation type="submission" date="2018-09" db="EMBL/GenBank/DDBJ databases">
        <authorList>
            <person name="Zhu H."/>
        </authorList>
    </citation>
    <scope>NUCLEOTIDE SEQUENCE [LARGE SCALE GENOMIC DNA]</scope>
    <source>
        <strain evidence="2 3">K2R10-39</strain>
    </source>
</reference>
<dbReference type="InterPro" id="IPR005325">
    <property type="entry name" value="DUF308_memb"/>
</dbReference>
<feature type="transmembrane region" description="Helical" evidence="1">
    <location>
        <begin position="150"/>
        <end position="171"/>
    </location>
</feature>
<accession>A0A418X651</accession>
<sequence>MNSMLSKSWWVPAVRGVVAILFGILAISWPGLTLLGLIALFAAYALVSGVVSVAGAFQNRKTDDEWWLSLLLGLTAIGAGVIALIHPGLTALVLVLVMAANAMISGVLDIAAAIRLRKAIRNEWMLILSGAVSIAFGVLVFLYPGAGAMALIWLISLYAILTGALLLGLAFRMRAGTRAETGGVMERRMTPDRRMTAGRPAHT</sequence>
<keyword evidence="1" id="KW-0812">Transmembrane</keyword>
<dbReference type="Proteomes" id="UP000285190">
    <property type="component" value="Unassembled WGS sequence"/>
</dbReference>
<feature type="transmembrane region" description="Helical" evidence="1">
    <location>
        <begin position="35"/>
        <end position="54"/>
    </location>
</feature>
<comment type="caution">
    <text evidence="2">The sequence shown here is derived from an EMBL/GenBank/DDBJ whole genome shotgun (WGS) entry which is preliminary data.</text>
</comment>
<dbReference type="AlphaFoldDB" id="A0A418X651"/>
<dbReference type="PANTHER" id="PTHR34989">
    <property type="entry name" value="PROTEIN HDED"/>
    <property type="match status" value="1"/>
</dbReference>
<evidence type="ECO:0000313" key="2">
    <source>
        <dbReference type="EMBL" id="RJG07948.1"/>
    </source>
</evidence>
<evidence type="ECO:0000256" key="1">
    <source>
        <dbReference type="SAM" id="Phobius"/>
    </source>
</evidence>
<dbReference type="Pfam" id="PF03729">
    <property type="entry name" value="DUF308"/>
    <property type="match status" value="2"/>
</dbReference>
<feature type="transmembrane region" description="Helical" evidence="1">
    <location>
        <begin position="91"/>
        <end position="112"/>
    </location>
</feature>
<dbReference type="PANTHER" id="PTHR34989:SF1">
    <property type="entry name" value="PROTEIN HDED"/>
    <property type="match status" value="1"/>
</dbReference>
<proteinExistence type="predicted"/>
<feature type="transmembrane region" description="Helical" evidence="1">
    <location>
        <begin position="9"/>
        <end position="29"/>
    </location>
</feature>
<protein>
    <submittedName>
        <fullName evidence="2">HdeD family acid-resistance protein</fullName>
    </submittedName>
</protein>
<name>A0A418X651_9BURK</name>
<gene>
    <name evidence="2" type="ORF">D3870_08820</name>
</gene>
<organism evidence="2 3">
    <name type="scientific">Noviherbaspirillum cavernae</name>
    <dbReference type="NCBI Taxonomy" id="2320862"/>
    <lineage>
        <taxon>Bacteria</taxon>
        <taxon>Pseudomonadati</taxon>
        <taxon>Pseudomonadota</taxon>
        <taxon>Betaproteobacteria</taxon>
        <taxon>Burkholderiales</taxon>
        <taxon>Oxalobacteraceae</taxon>
        <taxon>Noviherbaspirillum</taxon>
    </lineage>
</organism>
<dbReference type="OrthoDB" id="193343at2"/>
<feature type="transmembrane region" description="Helical" evidence="1">
    <location>
        <begin position="124"/>
        <end position="144"/>
    </location>
</feature>
<dbReference type="GO" id="GO:0005886">
    <property type="term" value="C:plasma membrane"/>
    <property type="evidence" value="ECO:0007669"/>
    <property type="project" value="TreeGrafter"/>
</dbReference>